<evidence type="ECO:0000313" key="2">
    <source>
        <dbReference type="Proteomes" id="UP001054945"/>
    </source>
</evidence>
<dbReference type="EMBL" id="BPLR01010388">
    <property type="protein sequence ID" value="GIY39010.1"/>
    <property type="molecule type" value="Genomic_DNA"/>
</dbReference>
<proteinExistence type="predicted"/>
<dbReference type="AlphaFoldDB" id="A0AAV4SYY8"/>
<reference evidence="1 2" key="1">
    <citation type="submission" date="2021-06" db="EMBL/GenBank/DDBJ databases">
        <title>Caerostris extrusa draft genome.</title>
        <authorList>
            <person name="Kono N."/>
            <person name="Arakawa K."/>
        </authorList>
    </citation>
    <scope>NUCLEOTIDE SEQUENCE [LARGE SCALE GENOMIC DNA]</scope>
</reference>
<sequence>MANKTPTTLCTLSIGTVITRFDRKFRRPQVLLLHVRGTSPILCGVRKIDLRTTKQTRLIYAAFLPTLDSLQGCDEKIIRYFCSLLSCSTCRTKERS</sequence>
<organism evidence="1 2">
    <name type="scientific">Caerostris extrusa</name>
    <name type="common">Bark spider</name>
    <name type="synonym">Caerostris bankana</name>
    <dbReference type="NCBI Taxonomy" id="172846"/>
    <lineage>
        <taxon>Eukaryota</taxon>
        <taxon>Metazoa</taxon>
        <taxon>Ecdysozoa</taxon>
        <taxon>Arthropoda</taxon>
        <taxon>Chelicerata</taxon>
        <taxon>Arachnida</taxon>
        <taxon>Araneae</taxon>
        <taxon>Araneomorphae</taxon>
        <taxon>Entelegynae</taxon>
        <taxon>Araneoidea</taxon>
        <taxon>Araneidae</taxon>
        <taxon>Caerostris</taxon>
    </lineage>
</organism>
<keyword evidence="2" id="KW-1185">Reference proteome</keyword>
<evidence type="ECO:0000313" key="1">
    <source>
        <dbReference type="EMBL" id="GIY39010.1"/>
    </source>
</evidence>
<accession>A0AAV4SYY8</accession>
<comment type="caution">
    <text evidence="1">The sequence shown here is derived from an EMBL/GenBank/DDBJ whole genome shotgun (WGS) entry which is preliminary data.</text>
</comment>
<name>A0AAV4SYY8_CAEEX</name>
<protein>
    <submittedName>
        <fullName evidence="1">Uncharacterized protein</fullName>
    </submittedName>
</protein>
<gene>
    <name evidence="1" type="ORF">CEXT_711831</name>
</gene>
<dbReference type="Proteomes" id="UP001054945">
    <property type="component" value="Unassembled WGS sequence"/>
</dbReference>